<feature type="region of interest" description="Disordered" evidence="1">
    <location>
        <begin position="1"/>
        <end position="71"/>
    </location>
</feature>
<dbReference type="Proteomes" id="UP001235939">
    <property type="component" value="Chromosome 07"/>
</dbReference>
<evidence type="ECO:0000313" key="2">
    <source>
        <dbReference type="EMBL" id="UYV69960.1"/>
    </source>
</evidence>
<sequence>MRPQLYSQEVDTASPRRRGLPLEGESTRGRAGARWVDKGTHQAGPQPLGRRGRGRSWPGWCTRPSPGARRTPCWTSPALHTDMLLCSKTSSTNIICEKLIKGTYIFTKKRIVDELVFPLVTYGCESWALRNKKEK</sequence>
<evidence type="ECO:0000313" key="3">
    <source>
        <dbReference type="Proteomes" id="UP001235939"/>
    </source>
</evidence>
<proteinExistence type="predicted"/>
<dbReference type="EMBL" id="CP092869">
    <property type="protein sequence ID" value="UYV69960.1"/>
    <property type="molecule type" value="Genomic_DNA"/>
</dbReference>
<protein>
    <submittedName>
        <fullName evidence="2">Uncharacterized protein</fullName>
    </submittedName>
</protein>
<organism evidence="2 3">
    <name type="scientific">Cordylochernes scorpioides</name>
    <dbReference type="NCBI Taxonomy" id="51811"/>
    <lineage>
        <taxon>Eukaryota</taxon>
        <taxon>Metazoa</taxon>
        <taxon>Ecdysozoa</taxon>
        <taxon>Arthropoda</taxon>
        <taxon>Chelicerata</taxon>
        <taxon>Arachnida</taxon>
        <taxon>Pseudoscorpiones</taxon>
        <taxon>Cheliferoidea</taxon>
        <taxon>Chernetidae</taxon>
        <taxon>Cordylochernes</taxon>
    </lineage>
</organism>
<feature type="compositionally biased region" description="Polar residues" evidence="1">
    <location>
        <begin position="1"/>
        <end position="11"/>
    </location>
</feature>
<accession>A0ABY6KS76</accession>
<keyword evidence="3" id="KW-1185">Reference proteome</keyword>
<gene>
    <name evidence="2" type="ORF">LAZ67_7001328</name>
</gene>
<reference evidence="2 3" key="1">
    <citation type="submission" date="2022-01" db="EMBL/GenBank/DDBJ databases">
        <title>A chromosomal length assembly of Cordylochernes scorpioides.</title>
        <authorList>
            <person name="Zeh D."/>
            <person name="Zeh J."/>
        </authorList>
    </citation>
    <scope>NUCLEOTIDE SEQUENCE [LARGE SCALE GENOMIC DNA]</scope>
    <source>
        <strain evidence="2">IN4F17</strain>
        <tissue evidence="2">Whole Body</tissue>
    </source>
</reference>
<evidence type="ECO:0000256" key="1">
    <source>
        <dbReference type="SAM" id="MobiDB-lite"/>
    </source>
</evidence>
<name>A0ABY6KS76_9ARAC</name>